<dbReference type="Gene3D" id="2.130.10.10">
    <property type="entry name" value="YVTN repeat-like/Quinoprotein amine dehydrogenase"/>
    <property type="match status" value="3"/>
</dbReference>
<gene>
    <name evidence="3" type="ORF">KUF71_012904</name>
</gene>
<dbReference type="InterPro" id="IPR015943">
    <property type="entry name" value="WD40/YVTN_repeat-like_dom_sf"/>
</dbReference>
<dbReference type="SMART" id="SM00320">
    <property type="entry name" value="WD40"/>
    <property type="match status" value="7"/>
</dbReference>
<organism evidence="3 4">
    <name type="scientific">Frankliniella fusca</name>
    <dbReference type="NCBI Taxonomy" id="407009"/>
    <lineage>
        <taxon>Eukaryota</taxon>
        <taxon>Metazoa</taxon>
        <taxon>Ecdysozoa</taxon>
        <taxon>Arthropoda</taxon>
        <taxon>Hexapoda</taxon>
        <taxon>Insecta</taxon>
        <taxon>Pterygota</taxon>
        <taxon>Neoptera</taxon>
        <taxon>Paraneoptera</taxon>
        <taxon>Thysanoptera</taxon>
        <taxon>Terebrantia</taxon>
        <taxon>Thripoidea</taxon>
        <taxon>Thripidae</taxon>
        <taxon>Frankliniella</taxon>
    </lineage>
</organism>
<keyword evidence="4" id="KW-1185">Reference proteome</keyword>
<dbReference type="SUPFAM" id="SSF50969">
    <property type="entry name" value="YVTN repeat-like/Quinoprotein amine dehydrogenase"/>
    <property type="match status" value="1"/>
</dbReference>
<feature type="compositionally biased region" description="Polar residues" evidence="2">
    <location>
        <begin position="264"/>
        <end position="279"/>
    </location>
</feature>
<keyword evidence="1" id="KW-0853">WD repeat</keyword>
<proteinExistence type="predicted"/>
<dbReference type="InterPro" id="IPR036322">
    <property type="entry name" value="WD40_repeat_dom_sf"/>
</dbReference>
<feature type="region of interest" description="Disordered" evidence="2">
    <location>
        <begin position="317"/>
        <end position="345"/>
    </location>
</feature>
<dbReference type="PROSITE" id="PS50082">
    <property type="entry name" value="WD_REPEATS_2"/>
    <property type="match status" value="1"/>
</dbReference>
<dbReference type="EMBL" id="JAHWGI010001197">
    <property type="protein sequence ID" value="KAK3924770.1"/>
    <property type="molecule type" value="Genomic_DNA"/>
</dbReference>
<reference evidence="3" key="2">
    <citation type="journal article" date="2023" name="BMC Genomics">
        <title>Pest status, molecular evolution, and epigenetic factors derived from the genome assembly of Frankliniella fusca, a thysanopteran phytovirus vector.</title>
        <authorList>
            <person name="Catto M.A."/>
            <person name="Labadie P.E."/>
            <person name="Jacobson A.L."/>
            <person name="Kennedy G.G."/>
            <person name="Srinivasan R."/>
            <person name="Hunt B.G."/>
        </authorList>
    </citation>
    <scope>NUCLEOTIDE SEQUENCE</scope>
    <source>
        <strain evidence="3">PL_HMW_Pooled</strain>
    </source>
</reference>
<reference evidence="3" key="1">
    <citation type="submission" date="2021-07" db="EMBL/GenBank/DDBJ databases">
        <authorList>
            <person name="Catto M.A."/>
            <person name="Jacobson A."/>
            <person name="Kennedy G."/>
            <person name="Labadie P."/>
            <person name="Hunt B.G."/>
            <person name="Srinivasan R."/>
        </authorList>
    </citation>
    <scope>NUCLEOTIDE SEQUENCE</scope>
    <source>
        <strain evidence="3">PL_HMW_Pooled</strain>
        <tissue evidence="3">Head</tissue>
    </source>
</reference>
<feature type="region of interest" description="Disordered" evidence="2">
    <location>
        <begin position="261"/>
        <end position="297"/>
    </location>
</feature>
<dbReference type="InterPro" id="IPR001680">
    <property type="entry name" value="WD40_rpt"/>
</dbReference>
<dbReference type="InterPro" id="IPR042411">
    <property type="entry name" value="WDR27"/>
</dbReference>
<evidence type="ECO:0000256" key="1">
    <source>
        <dbReference type="PROSITE-ProRule" id="PRU00221"/>
    </source>
</evidence>
<dbReference type="InterPro" id="IPR011044">
    <property type="entry name" value="Quino_amine_DH_bsu"/>
</dbReference>
<dbReference type="SUPFAM" id="SSF50978">
    <property type="entry name" value="WD40 repeat-like"/>
    <property type="match status" value="1"/>
</dbReference>
<accession>A0AAE1LMD9</accession>
<evidence type="ECO:0000313" key="3">
    <source>
        <dbReference type="EMBL" id="KAK3924770.1"/>
    </source>
</evidence>
<evidence type="ECO:0000313" key="4">
    <source>
        <dbReference type="Proteomes" id="UP001219518"/>
    </source>
</evidence>
<sequence length="860" mass="91490">MDFDFQVESAANEICKNGKCSPVSTENGFIMSNKYSSLILWTNDVKVALDTEHRSPVTSLCISAASSRYICSCSDDKVILWNLNDFYSENTEIYRKPSKGLLVGISLGPIQDCAISSNNGWLALCRESDVWVVCLQHANDVLTAVSHHTTLEASGEPPSLCCFSPTLPDILVTTDDSNSFKVWNVESGVVSQRSAVGGWHRISYCEFVGSGTFLGHLLVGTNRGSIHLFSISPNKPPRDLVQVSAVPSVCSSVFITAKPDGNENDCSNGEHSNHPNFQSEMRLAVRPPTTPPGPGESCEAGCVVLGSLLVDAEADELEEATEAEAEAPGPRGASGGPHRGRHPEVGAGARQLLDEDFSLVSAAALTGRTPSELRCLLCSGPKTYLIRVVRAPGPATAAAASAQLSFLPTSTLGARSPLRARFAKPAVDATAKAYGASSRPSRKGVAPRPVKSSGYGEVSEPRPRFTPAINQPRRPPPRLPAATRGAGVSGGRGLLSRIDGDLMRTWTPPLKPSSRVRLWHEGSAGPGAGAPVLLAASGDGQSLACSCGQGVLSVLRWARPSVDDDVRIAGHDARVTAVDFSADSSWLLSASSDGRTKVWDWRERRCVLDVDVQGGASAKGAARAGDGRRGHAVAQASFFYLDRFILRAVGRAVELICHRLHDQSELGLPRPGLSGPRGSRLVRRIEFPTQEVLCFAAPNAFHSGVLVAGCASRSLHVYDVGAERFLAEIRDAHPRPPHALALATASAGAGSARAADLFVSAAACDGAKLWDLRQTRCVQKFSRHLNRAHSCGVALSACCRYLAVGSEDKCVYVYDTRKSVDFVDKLMGLNDVVLDVTWNSCKPQLAASAINSLVAVYASQ</sequence>
<feature type="region of interest" description="Disordered" evidence="2">
    <location>
        <begin position="432"/>
        <end position="490"/>
    </location>
</feature>
<dbReference type="AlphaFoldDB" id="A0AAE1LMD9"/>
<dbReference type="Proteomes" id="UP001219518">
    <property type="component" value="Unassembled WGS sequence"/>
</dbReference>
<dbReference type="Pfam" id="PF00400">
    <property type="entry name" value="WD40"/>
    <property type="match status" value="3"/>
</dbReference>
<protein>
    <submittedName>
        <fullName evidence="3">WD repeat-containing protein 27</fullName>
    </submittedName>
</protein>
<dbReference type="PANTHER" id="PTHR44525">
    <property type="entry name" value="WD REPEAT-CONTAINING PROTEIN 27"/>
    <property type="match status" value="1"/>
</dbReference>
<dbReference type="PANTHER" id="PTHR44525:SF1">
    <property type="entry name" value="WD REPEAT-CONTAINING PROTEIN 27"/>
    <property type="match status" value="1"/>
</dbReference>
<dbReference type="PROSITE" id="PS50294">
    <property type="entry name" value="WD_REPEATS_REGION"/>
    <property type="match status" value="1"/>
</dbReference>
<evidence type="ECO:0000256" key="2">
    <source>
        <dbReference type="SAM" id="MobiDB-lite"/>
    </source>
</evidence>
<comment type="caution">
    <text evidence="3">The sequence shown here is derived from an EMBL/GenBank/DDBJ whole genome shotgun (WGS) entry which is preliminary data.</text>
</comment>
<name>A0AAE1LMD9_9NEOP</name>
<feature type="repeat" description="WD" evidence="1">
    <location>
        <begin position="568"/>
        <end position="609"/>
    </location>
</feature>